<dbReference type="InterPro" id="IPR004398">
    <property type="entry name" value="RNA_MeTrfase_RsmD"/>
</dbReference>
<proteinExistence type="predicted"/>
<dbReference type="OrthoDB" id="9803017at2"/>
<dbReference type="PIRSF" id="PIRSF004553">
    <property type="entry name" value="CHP00095"/>
    <property type="match status" value="1"/>
</dbReference>
<sequence length="182" mass="20314">MALRVISGTAGGLLLEVPRGVEIRPALGRVKGAIFSSLGEWIVDKRVLDLYAGTGSLGIEALSRGAREATFVDLANSCCRAIRHNLLKTGFTGQVIEADALRFLLRDQHQYDIVFASPPYEKKALILDQHPLLSSVPPRLAPHGLLIWEFFRRNQLEHPAPWRVRWQRRAGETIVVMLELEG</sequence>
<dbReference type="EMBL" id="CABFVA020000036">
    <property type="protein sequence ID" value="VVM05985.1"/>
    <property type="molecule type" value="Genomic_DNA"/>
</dbReference>
<name>A0A5E6MCC9_9BACT</name>
<dbReference type="PANTHER" id="PTHR43542">
    <property type="entry name" value="METHYLTRANSFERASE"/>
    <property type="match status" value="1"/>
</dbReference>
<dbReference type="InterPro" id="IPR029063">
    <property type="entry name" value="SAM-dependent_MTases_sf"/>
</dbReference>
<dbReference type="Proteomes" id="UP000334923">
    <property type="component" value="Unassembled WGS sequence"/>
</dbReference>
<accession>A0A5E6MCC9</accession>
<keyword evidence="1 3" id="KW-0489">Methyltransferase</keyword>
<organism evidence="3 4">
    <name type="scientific">Methylacidimicrobium tartarophylax</name>
    <dbReference type="NCBI Taxonomy" id="1041768"/>
    <lineage>
        <taxon>Bacteria</taxon>
        <taxon>Pseudomonadati</taxon>
        <taxon>Verrucomicrobiota</taxon>
        <taxon>Methylacidimicrobium</taxon>
    </lineage>
</organism>
<reference evidence="3 4" key="1">
    <citation type="submission" date="2019-09" db="EMBL/GenBank/DDBJ databases">
        <authorList>
            <person name="Cremers G."/>
        </authorList>
    </citation>
    <scope>NUCLEOTIDE SEQUENCE [LARGE SCALE GENOMIC DNA]</scope>
    <source>
        <strain evidence="3">4A</strain>
    </source>
</reference>
<dbReference type="GO" id="GO:0052913">
    <property type="term" value="F:16S rRNA (guanine(966)-N(2))-methyltransferase activity"/>
    <property type="evidence" value="ECO:0007669"/>
    <property type="project" value="UniProtKB-EC"/>
</dbReference>
<dbReference type="RefSeq" id="WP_142659800.1">
    <property type="nucleotide sequence ID" value="NZ_CABFVA020000036.1"/>
</dbReference>
<keyword evidence="4" id="KW-1185">Reference proteome</keyword>
<dbReference type="CDD" id="cd02440">
    <property type="entry name" value="AdoMet_MTases"/>
    <property type="match status" value="1"/>
</dbReference>
<dbReference type="Pfam" id="PF03602">
    <property type="entry name" value="Cons_hypoth95"/>
    <property type="match status" value="1"/>
</dbReference>
<dbReference type="SUPFAM" id="SSF53335">
    <property type="entry name" value="S-adenosyl-L-methionine-dependent methyltransferases"/>
    <property type="match status" value="1"/>
</dbReference>
<evidence type="ECO:0000313" key="4">
    <source>
        <dbReference type="Proteomes" id="UP000334923"/>
    </source>
</evidence>
<evidence type="ECO:0000256" key="2">
    <source>
        <dbReference type="ARBA" id="ARBA00022679"/>
    </source>
</evidence>
<gene>
    <name evidence="3" type="primary">rsmD</name>
    <name evidence="3" type="ORF">MAMT_00894</name>
</gene>
<keyword evidence="2 3" id="KW-0808">Transferase</keyword>
<dbReference type="Gene3D" id="3.40.50.150">
    <property type="entry name" value="Vaccinia Virus protein VP39"/>
    <property type="match status" value="1"/>
</dbReference>
<dbReference type="PANTHER" id="PTHR43542:SF1">
    <property type="entry name" value="METHYLTRANSFERASE"/>
    <property type="match status" value="1"/>
</dbReference>
<protein>
    <submittedName>
        <fullName evidence="3">Ribosomal RNA small subunit methyltransferase D</fullName>
        <ecNumber evidence="3">2.1.1.171</ecNumber>
    </submittedName>
</protein>
<evidence type="ECO:0000256" key="1">
    <source>
        <dbReference type="ARBA" id="ARBA00022603"/>
    </source>
</evidence>
<dbReference type="AlphaFoldDB" id="A0A5E6MCC9"/>
<dbReference type="EC" id="2.1.1.171" evidence="3"/>
<evidence type="ECO:0000313" key="3">
    <source>
        <dbReference type="EMBL" id="VVM05985.1"/>
    </source>
</evidence>